<dbReference type="OrthoDB" id="582486at2"/>
<gene>
    <name evidence="2" type="ORF">NIES267_17450</name>
</gene>
<proteinExistence type="predicted"/>
<sequence length="86" mass="10172">MQSPDEHFEKLEAILKKHAEALEAEVRALQQEDETAKWSLAWKRIYNWRFSKAFARQKIFRNWGADAAGWGLFPEMFYPNRGNQEG</sequence>
<keyword evidence="3" id="KW-1185">Reference proteome</keyword>
<organism evidence="2 3">
    <name type="scientific">Calothrix parasitica NIES-267</name>
    <dbReference type="NCBI Taxonomy" id="1973488"/>
    <lineage>
        <taxon>Bacteria</taxon>
        <taxon>Bacillati</taxon>
        <taxon>Cyanobacteriota</taxon>
        <taxon>Cyanophyceae</taxon>
        <taxon>Nostocales</taxon>
        <taxon>Calotrichaceae</taxon>
        <taxon>Calothrix</taxon>
    </lineage>
</organism>
<feature type="coiled-coil region" evidence="1">
    <location>
        <begin position="12"/>
        <end position="39"/>
    </location>
</feature>
<evidence type="ECO:0000313" key="2">
    <source>
        <dbReference type="EMBL" id="BAY82266.1"/>
    </source>
</evidence>
<dbReference type="AlphaFoldDB" id="A0A1Z4LM13"/>
<protein>
    <submittedName>
        <fullName evidence="2">Uncharacterized protein</fullName>
    </submittedName>
</protein>
<keyword evidence="1" id="KW-0175">Coiled coil</keyword>
<evidence type="ECO:0000313" key="3">
    <source>
        <dbReference type="Proteomes" id="UP000218418"/>
    </source>
</evidence>
<dbReference type="EMBL" id="AP018227">
    <property type="protein sequence ID" value="BAY82266.1"/>
    <property type="molecule type" value="Genomic_DNA"/>
</dbReference>
<evidence type="ECO:0000256" key="1">
    <source>
        <dbReference type="SAM" id="Coils"/>
    </source>
</evidence>
<accession>A0A1Z4LM13</accession>
<name>A0A1Z4LM13_9CYAN</name>
<dbReference type="Proteomes" id="UP000218418">
    <property type="component" value="Chromosome"/>
</dbReference>
<reference evidence="2 3" key="1">
    <citation type="submission" date="2017-06" db="EMBL/GenBank/DDBJ databases">
        <title>Genome sequencing of cyanobaciteial culture collection at National Institute for Environmental Studies (NIES).</title>
        <authorList>
            <person name="Hirose Y."/>
            <person name="Shimura Y."/>
            <person name="Fujisawa T."/>
            <person name="Nakamura Y."/>
            <person name="Kawachi M."/>
        </authorList>
    </citation>
    <scope>NUCLEOTIDE SEQUENCE [LARGE SCALE GENOMIC DNA]</scope>
    <source>
        <strain evidence="2 3">NIES-267</strain>
    </source>
</reference>